<organism evidence="9 10">
    <name type="scientific">Gracilibacillus boraciitolerans JCM 21714</name>
    <dbReference type="NCBI Taxonomy" id="1298598"/>
    <lineage>
        <taxon>Bacteria</taxon>
        <taxon>Bacillati</taxon>
        <taxon>Bacillota</taxon>
        <taxon>Bacilli</taxon>
        <taxon>Bacillales</taxon>
        <taxon>Bacillaceae</taxon>
        <taxon>Gracilibacillus</taxon>
    </lineage>
</organism>
<evidence type="ECO:0000256" key="2">
    <source>
        <dbReference type="ARBA" id="ARBA00007532"/>
    </source>
</evidence>
<keyword evidence="5" id="KW-0560">Oxidoreductase</keyword>
<dbReference type="GO" id="GO:0004148">
    <property type="term" value="F:dihydrolipoyl dehydrogenase (NADH) activity"/>
    <property type="evidence" value="ECO:0007669"/>
    <property type="project" value="TreeGrafter"/>
</dbReference>
<comment type="caution">
    <text evidence="9">The sequence shown here is derived from an EMBL/GenBank/DDBJ whole genome shotgun (WGS) entry which is preliminary data.</text>
</comment>
<dbReference type="PANTHER" id="PTHR22912">
    <property type="entry name" value="DISULFIDE OXIDOREDUCTASE"/>
    <property type="match status" value="1"/>
</dbReference>
<dbReference type="InterPro" id="IPR050151">
    <property type="entry name" value="Class-I_Pyr_Nuc-Dis_Oxidored"/>
</dbReference>
<keyword evidence="10" id="KW-1185">Reference proteome</keyword>
<gene>
    <name evidence="9" type="ORF">JCM21714_757</name>
</gene>
<evidence type="ECO:0000256" key="4">
    <source>
        <dbReference type="ARBA" id="ARBA00022827"/>
    </source>
</evidence>
<dbReference type="eggNOG" id="COG1249">
    <property type="taxonomic scope" value="Bacteria"/>
</dbReference>
<dbReference type="STRING" id="1298598.JCM21714_757"/>
<evidence type="ECO:0000313" key="10">
    <source>
        <dbReference type="Proteomes" id="UP000019102"/>
    </source>
</evidence>
<proteinExistence type="inferred from homology"/>
<keyword evidence="9" id="KW-0670">Pyruvate</keyword>
<evidence type="ECO:0000256" key="1">
    <source>
        <dbReference type="ARBA" id="ARBA00001974"/>
    </source>
</evidence>
<dbReference type="SUPFAM" id="SSF51905">
    <property type="entry name" value="FAD/NAD(P)-binding domain"/>
    <property type="match status" value="1"/>
</dbReference>
<dbReference type="PRINTS" id="PR00411">
    <property type="entry name" value="PNDRDTASEI"/>
</dbReference>
<dbReference type="InterPro" id="IPR012999">
    <property type="entry name" value="Pyr_OxRdtase_I_AS"/>
</dbReference>
<name>W4VEH1_9BACI</name>
<dbReference type="AlphaFoldDB" id="W4VEH1"/>
<feature type="domain" description="FAD/NAD(P)-binding" evidence="8">
    <location>
        <begin position="3"/>
        <end position="166"/>
    </location>
</feature>
<dbReference type="InterPro" id="IPR036188">
    <property type="entry name" value="FAD/NAD-bd_sf"/>
</dbReference>
<keyword evidence="7" id="KW-0676">Redox-active center</keyword>
<dbReference type="Pfam" id="PF07992">
    <property type="entry name" value="Pyr_redox_2"/>
    <property type="match status" value="1"/>
</dbReference>
<sequence>MTVVEKGDIGGVCLNVGCIPSKALIQAGHKVEYARGDETLGIKTENVSIDFSKIQEWKSSIVKKLTGGVESLLKGNKVDIVRGEVYFVDKNTAKVMDDKNSQTYTFKHCIIATGSRTIELPTFKYTDRVIDSTGALNLKELPKKIVVIGGGYVGTELGTAYANLAQK</sequence>
<dbReference type="PROSITE" id="PS00076">
    <property type="entry name" value="PYRIDINE_REDOX_1"/>
    <property type="match status" value="1"/>
</dbReference>
<evidence type="ECO:0000259" key="8">
    <source>
        <dbReference type="Pfam" id="PF07992"/>
    </source>
</evidence>
<accession>W4VEH1</accession>
<dbReference type="InterPro" id="IPR023753">
    <property type="entry name" value="FAD/NAD-binding_dom"/>
</dbReference>
<dbReference type="EMBL" id="BAVS01000001">
    <property type="protein sequence ID" value="GAE91800.1"/>
    <property type="molecule type" value="Genomic_DNA"/>
</dbReference>
<comment type="similarity">
    <text evidence="2">Belongs to the class-I pyridine nucleotide-disulfide oxidoreductase family.</text>
</comment>
<dbReference type="Gene3D" id="3.50.50.60">
    <property type="entry name" value="FAD/NAD(P)-binding domain"/>
    <property type="match status" value="2"/>
</dbReference>
<keyword evidence="6" id="KW-1015">Disulfide bond</keyword>
<evidence type="ECO:0000256" key="3">
    <source>
        <dbReference type="ARBA" id="ARBA00022630"/>
    </source>
</evidence>
<dbReference type="GO" id="GO:0006103">
    <property type="term" value="P:2-oxoglutarate metabolic process"/>
    <property type="evidence" value="ECO:0007669"/>
    <property type="project" value="TreeGrafter"/>
</dbReference>
<dbReference type="PANTHER" id="PTHR22912:SF160">
    <property type="entry name" value="DIHYDROLIPOYL DEHYDROGENASE"/>
    <property type="match status" value="1"/>
</dbReference>
<keyword evidence="3" id="KW-0285">Flavoprotein</keyword>
<evidence type="ECO:0000256" key="7">
    <source>
        <dbReference type="ARBA" id="ARBA00023284"/>
    </source>
</evidence>
<dbReference type="GO" id="GO:0050660">
    <property type="term" value="F:flavin adenine dinucleotide binding"/>
    <property type="evidence" value="ECO:0007669"/>
    <property type="project" value="TreeGrafter"/>
</dbReference>
<comment type="cofactor">
    <cofactor evidence="1">
        <name>FAD</name>
        <dbReference type="ChEBI" id="CHEBI:57692"/>
    </cofactor>
</comment>
<keyword evidence="4" id="KW-0274">FAD</keyword>
<evidence type="ECO:0000313" key="9">
    <source>
        <dbReference type="EMBL" id="GAE91800.1"/>
    </source>
</evidence>
<protein>
    <submittedName>
        <fullName evidence="9">Dihydrolipoamide dehydrogenase of pyruvate dehydrogenase complex</fullName>
    </submittedName>
</protein>
<dbReference type="PRINTS" id="PR00368">
    <property type="entry name" value="FADPNR"/>
</dbReference>
<dbReference type="Proteomes" id="UP000019102">
    <property type="component" value="Unassembled WGS sequence"/>
</dbReference>
<reference evidence="9 10" key="1">
    <citation type="journal article" date="2014" name="Genome Announc.">
        <title>Draft Genome Sequence of the Boron-Tolerant and Moderately Halotolerant Bacterium Gracilibacillus boraciitolerans JCM 21714T.</title>
        <authorList>
            <person name="Ahmed I."/>
            <person name="Oshima K."/>
            <person name="Suda W."/>
            <person name="Kitamura K."/>
            <person name="Iida T."/>
            <person name="Ohmori Y."/>
            <person name="Fujiwara T."/>
            <person name="Hattori M."/>
            <person name="Ohkuma M."/>
        </authorList>
    </citation>
    <scope>NUCLEOTIDE SEQUENCE [LARGE SCALE GENOMIC DNA]</scope>
    <source>
        <strain evidence="9 10">JCM 21714</strain>
    </source>
</reference>
<evidence type="ECO:0000256" key="6">
    <source>
        <dbReference type="ARBA" id="ARBA00023157"/>
    </source>
</evidence>
<evidence type="ECO:0000256" key="5">
    <source>
        <dbReference type="ARBA" id="ARBA00023002"/>
    </source>
</evidence>